<evidence type="ECO:0000313" key="4">
    <source>
        <dbReference type="Proteomes" id="UP001320898"/>
    </source>
</evidence>
<protein>
    <submittedName>
        <fullName evidence="3">tRNA (Adenosine(37)-N6)-threonylcarbamoyltransferase complex dimerization subunit type 1 TsaB</fullName>
        <ecNumber evidence="3">2.3.1.234</ecNumber>
    </submittedName>
</protein>
<organism evidence="3 4">
    <name type="scientific">Microbaculum marinisediminis</name>
    <dbReference type="NCBI Taxonomy" id="2931392"/>
    <lineage>
        <taxon>Bacteria</taxon>
        <taxon>Pseudomonadati</taxon>
        <taxon>Pseudomonadota</taxon>
        <taxon>Alphaproteobacteria</taxon>
        <taxon>Hyphomicrobiales</taxon>
        <taxon>Tepidamorphaceae</taxon>
        <taxon>Microbaculum</taxon>
    </lineage>
</organism>
<accession>A0AAW5QYC8</accession>
<dbReference type="AlphaFoldDB" id="A0AAW5QYC8"/>
<evidence type="ECO:0000313" key="3">
    <source>
        <dbReference type="EMBL" id="MCT8972142.1"/>
    </source>
</evidence>
<dbReference type="InterPro" id="IPR022496">
    <property type="entry name" value="T6A_TsaB"/>
</dbReference>
<dbReference type="GO" id="GO:0005829">
    <property type="term" value="C:cytosol"/>
    <property type="evidence" value="ECO:0007669"/>
    <property type="project" value="TreeGrafter"/>
</dbReference>
<feature type="domain" description="Gcp-like" evidence="2">
    <location>
        <begin position="32"/>
        <end position="130"/>
    </location>
</feature>
<evidence type="ECO:0000259" key="2">
    <source>
        <dbReference type="Pfam" id="PF00814"/>
    </source>
</evidence>
<keyword evidence="3" id="KW-0012">Acyltransferase</keyword>
<keyword evidence="4" id="KW-1185">Reference proteome</keyword>
<dbReference type="InterPro" id="IPR000905">
    <property type="entry name" value="Gcp-like_dom"/>
</dbReference>
<feature type="region of interest" description="Disordered" evidence="1">
    <location>
        <begin position="204"/>
        <end position="226"/>
    </location>
</feature>
<dbReference type="SUPFAM" id="SSF53067">
    <property type="entry name" value="Actin-like ATPase domain"/>
    <property type="match status" value="2"/>
</dbReference>
<dbReference type="PANTHER" id="PTHR11735">
    <property type="entry name" value="TRNA N6-ADENOSINE THREONYLCARBAMOYLTRANSFERASE"/>
    <property type="match status" value="1"/>
</dbReference>
<name>A0AAW5QYC8_9HYPH</name>
<proteinExistence type="predicted"/>
<gene>
    <name evidence="3" type="primary">tsaB</name>
    <name evidence="3" type="ORF">MUB46_09765</name>
</gene>
<dbReference type="EC" id="2.3.1.234" evidence="3"/>
<keyword evidence="3" id="KW-0808">Transferase</keyword>
<dbReference type="GO" id="GO:0002949">
    <property type="term" value="P:tRNA threonylcarbamoyladenosine modification"/>
    <property type="evidence" value="ECO:0007669"/>
    <property type="project" value="InterPro"/>
</dbReference>
<evidence type="ECO:0000256" key="1">
    <source>
        <dbReference type="SAM" id="MobiDB-lite"/>
    </source>
</evidence>
<dbReference type="InterPro" id="IPR043129">
    <property type="entry name" value="ATPase_NBD"/>
</dbReference>
<dbReference type="GO" id="GO:0061711">
    <property type="term" value="F:tRNA N(6)-L-threonylcarbamoyladenine synthase activity"/>
    <property type="evidence" value="ECO:0007669"/>
    <property type="project" value="UniProtKB-EC"/>
</dbReference>
<dbReference type="NCBIfam" id="TIGR03725">
    <property type="entry name" value="T6A_YeaZ"/>
    <property type="match status" value="1"/>
</dbReference>
<dbReference type="EMBL" id="JALIDZ010000004">
    <property type="protein sequence ID" value="MCT8972142.1"/>
    <property type="molecule type" value="Genomic_DNA"/>
</dbReference>
<dbReference type="Gene3D" id="3.30.420.40">
    <property type="match status" value="2"/>
</dbReference>
<comment type="caution">
    <text evidence="3">The sequence shown here is derived from an EMBL/GenBank/DDBJ whole genome shotgun (WGS) entry which is preliminary data.</text>
</comment>
<dbReference type="Proteomes" id="UP001320898">
    <property type="component" value="Unassembled WGS sequence"/>
</dbReference>
<reference evidence="3 4" key="1">
    <citation type="submission" date="2022-04" db="EMBL/GenBank/DDBJ databases">
        <authorList>
            <person name="Ye Y.-Q."/>
            <person name="Du Z.-J."/>
        </authorList>
    </citation>
    <scope>NUCLEOTIDE SEQUENCE [LARGE SCALE GENOMIC DNA]</scope>
    <source>
        <strain evidence="3 4">A6E488</strain>
    </source>
</reference>
<sequence length="226" mass="23302">MNILAVDTALSACSVAILLGDRAVVRCEPMPRGHAEALMPMLADALAEAGIGYGAIDRFAVTVGPGTFTGVRVGVAAVRGLALATGRPAVGVTTLEALAATARRREAVAMLVAMDARRDEIYAQTFSAEGEPTSRPQIRRLDDLIDGLADAGTAAGMAVVGSAAEMVADAARAAGREARVLGTDSAPDPLEIARIASERAPEGPVRPLYLRAPDAKPQAHAAIDRR</sequence>
<dbReference type="RefSeq" id="WP_261615717.1">
    <property type="nucleotide sequence ID" value="NZ_JALIDZ010000004.1"/>
</dbReference>
<dbReference type="PANTHER" id="PTHR11735:SF11">
    <property type="entry name" value="TRNA THREONYLCARBAMOYLADENOSINE BIOSYNTHESIS PROTEIN TSAB"/>
    <property type="match status" value="1"/>
</dbReference>
<dbReference type="CDD" id="cd24032">
    <property type="entry name" value="ASKHA_NBD_TsaB"/>
    <property type="match status" value="1"/>
</dbReference>
<dbReference type="Pfam" id="PF00814">
    <property type="entry name" value="TsaD"/>
    <property type="match status" value="1"/>
</dbReference>